<evidence type="ECO:0000256" key="5">
    <source>
        <dbReference type="ARBA" id="ARBA00041564"/>
    </source>
</evidence>
<evidence type="ECO:0000256" key="2">
    <source>
        <dbReference type="ARBA" id="ARBA00005297"/>
    </source>
</evidence>
<reference evidence="7 8" key="1">
    <citation type="journal article" date="2019" name="Nat. Med.">
        <title>A library of human gut bacterial isolates paired with longitudinal multiomics data enables mechanistic microbiome research.</title>
        <authorList>
            <person name="Poyet M."/>
            <person name="Groussin M."/>
            <person name="Gibbons S.M."/>
            <person name="Avila-Pacheco J."/>
            <person name="Jiang X."/>
            <person name="Kearney S.M."/>
            <person name="Perrotta A.R."/>
            <person name="Berdy B."/>
            <person name="Zhao S."/>
            <person name="Lieberman T.D."/>
            <person name="Swanson P.K."/>
            <person name="Smith M."/>
            <person name="Roesemann S."/>
            <person name="Alexander J.E."/>
            <person name="Rich S.A."/>
            <person name="Livny J."/>
            <person name="Vlamakis H."/>
            <person name="Clish C."/>
            <person name="Bullock K."/>
            <person name="Deik A."/>
            <person name="Scott J."/>
            <person name="Pierce K.A."/>
            <person name="Xavier R.J."/>
            <person name="Alm E.J."/>
        </authorList>
    </citation>
    <scope>NUCLEOTIDE SEQUENCE [LARGE SCALE GENOMIC DNA]</scope>
    <source>
        <strain evidence="7 8">BIOML-A17</strain>
    </source>
</reference>
<dbReference type="AlphaFoldDB" id="A0A414KZZ1"/>
<dbReference type="SUPFAM" id="SSF56322">
    <property type="entry name" value="ADC synthase"/>
    <property type="match status" value="1"/>
</dbReference>
<dbReference type="PANTHER" id="PTHR42839">
    <property type="entry name" value="ISOCHORISMATE SYNTHASE ENTC"/>
    <property type="match status" value="1"/>
</dbReference>
<comment type="caution">
    <text evidence="7">The sequence shown here is derived from an EMBL/GenBank/DDBJ whole genome shotgun (WGS) entry which is preliminary data.</text>
</comment>
<evidence type="ECO:0000313" key="7">
    <source>
        <dbReference type="EMBL" id="KAB5284567.1"/>
    </source>
</evidence>
<evidence type="ECO:0000256" key="3">
    <source>
        <dbReference type="ARBA" id="ARBA00012824"/>
    </source>
</evidence>
<evidence type="ECO:0000259" key="6">
    <source>
        <dbReference type="Pfam" id="PF00425"/>
    </source>
</evidence>
<protein>
    <recommendedName>
        <fullName evidence="3">isochorismate synthase</fullName>
        <ecNumber evidence="3">5.4.4.2</ecNumber>
    </recommendedName>
    <alternativeName>
        <fullName evidence="5">Isochorismate mutase</fullName>
    </alternativeName>
</protein>
<feature type="domain" description="Chorismate-utilising enzyme C-terminal" evidence="6">
    <location>
        <begin position="117"/>
        <end position="362"/>
    </location>
</feature>
<name>A0A414KZZ1_BACSE</name>
<dbReference type="Gene3D" id="3.60.120.10">
    <property type="entry name" value="Anthranilate synthase"/>
    <property type="match status" value="1"/>
</dbReference>
<dbReference type="NCBIfam" id="TIGR00543">
    <property type="entry name" value="isochor_syn"/>
    <property type="match status" value="1"/>
</dbReference>
<dbReference type="Pfam" id="PF00425">
    <property type="entry name" value="Chorismate_bind"/>
    <property type="match status" value="1"/>
</dbReference>
<sequence>MLLQKKMIDKEISNLTAIDTLIRQEQPFAVYRIPGEDTPRLLTQASGSVRLLYGLKDLDGARGFVIAPFRVSESCPVVLIQPERWGQPLPLGEYTEEELEAFRLRQDRETFSETCTEEYEACFRTFTEALRSKRFDKLVLSRKSVIGQCPGFSPSAVFRAACKHYIHSYIYLCYTPRTGIWMGSTPEIILSGEKNEWNTVALAGTLPLQDGRLPQEWGEKNRQEQDYVVSYIRRQLLSSGIHPTESGPYPAYAGALSHLKTSFRFTLKDNNRLGSLLELLHPTPAVCGLPKEEAYRFILDNEGYDRRYYSGFIGWLDPDGKTDLYVNLRCMHIENGQLSFYAGGGLLASSELNDEWLETEKKLQTMKRLVSMSL</sequence>
<comment type="similarity">
    <text evidence="2">Belongs to the isochorismate synthase family.</text>
</comment>
<dbReference type="EC" id="5.4.4.2" evidence="3"/>
<evidence type="ECO:0000256" key="4">
    <source>
        <dbReference type="ARBA" id="ARBA00023235"/>
    </source>
</evidence>
<proteinExistence type="inferred from homology"/>
<dbReference type="Proteomes" id="UP000440773">
    <property type="component" value="Unassembled WGS sequence"/>
</dbReference>
<dbReference type="InterPro" id="IPR005801">
    <property type="entry name" value="ADC_synthase"/>
</dbReference>
<keyword evidence="4 7" id="KW-0413">Isomerase</keyword>
<accession>A0A414KZZ1</accession>
<dbReference type="PANTHER" id="PTHR42839:SF2">
    <property type="entry name" value="ISOCHORISMATE SYNTHASE ENTC"/>
    <property type="match status" value="1"/>
</dbReference>
<dbReference type="EMBL" id="WCLP01000001">
    <property type="protein sequence ID" value="KAB5284567.1"/>
    <property type="molecule type" value="Genomic_DNA"/>
</dbReference>
<comment type="catalytic activity">
    <reaction evidence="1">
        <text>chorismate = isochorismate</text>
        <dbReference type="Rhea" id="RHEA:18985"/>
        <dbReference type="ChEBI" id="CHEBI:29748"/>
        <dbReference type="ChEBI" id="CHEBI:29780"/>
        <dbReference type="EC" id="5.4.4.2"/>
    </reaction>
</comment>
<dbReference type="InterPro" id="IPR004561">
    <property type="entry name" value="IsoChor_synthase"/>
</dbReference>
<evidence type="ECO:0000256" key="1">
    <source>
        <dbReference type="ARBA" id="ARBA00000799"/>
    </source>
</evidence>
<dbReference type="GO" id="GO:0008909">
    <property type="term" value="F:isochorismate synthase activity"/>
    <property type="evidence" value="ECO:0007669"/>
    <property type="project" value="UniProtKB-EC"/>
</dbReference>
<evidence type="ECO:0000313" key="8">
    <source>
        <dbReference type="Proteomes" id="UP000440773"/>
    </source>
</evidence>
<organism evidence="7 8">
    <name type="scientific">Bacteroides stercoris</name>
    <dbReference type="NCBI Taxonomy" id="46506"/>
    <lineage>
        <taxon>Bacteria</taxon>
        <taxon>Pseudomonadati</taxon>
        <taxon>Bacteroidota</taxon>
        <taxon>Bacteroidia</taxon>
        <taxon>Bacteroidales</taxon>
        <taxon>Bacteroidaceae</taxon>
        <taxon>Bacteroides</taxon>
    </lineage>
</organism>
<gene>
    <name evidence="7" type="ORF">F9962_00495</name>
</gene>
<dbReference type="InterPro" id="IPR015890">
    <property type="entry name" value="Chorismate_C"/>
</dbReference>